<gene>
    <name evidence="2" type="ORF">MNOR_LOCUS31054</name>
</gene>
<dbReference type="Proteomes" id="UP001497623">
    <property type="component" value="Unassembled WGS sequence"/>
</dbReference>
<feature type="signal peptide" evidence="1">
    <location>
        <begin position="1"/>
        <end position="27"/>
    </location>
</feature>
<reference evidence="2 3" key="1">
    <citation type="submission" date="2024-05" db="EMBL/GenBank/DDBJ databases">
        <authorList>
            <person name="Wallberg A."/>
        </authorList>
    </citation>
    <scope>NUCLEOTIDE SEQUENCE [LARGE SCALE GENOMIC DNA]</scope>
</reference>
<organism evidence="2 3">
    <name type="scientific">Meganyctiphanes norvegica</name>
    <name type="common">Northern krill</name>
    <name type="synonym">Thysanopoda norvegica</name>
    <dbReference type="NCBI Taxonomy" id="48144"/>
    <lineage>
        <taxon>Eukaryota</taxon>
        <taxon>Metazoa</taxon>
        <taxon>Ecdysozoa</taxon>
        <taxon>Arthropoda</taxon>
        <taxon>Crustacea</taxon>
        <taxon>Multicrustacea</taxon>
        <taxon>Malacostraca</taxon>
        <taxon>Eumalacostraca</taxon>
        <taxon>Eucarida</taxon>
        <taxon>Euphausiacea</taxon>
        <taxon>Euphausiidae</taxon>
        <taxon>Meganyctiphanes</taxon>
    </lineage>
</organism>
<evidence type="ECO:0000256" key="1">
    <source>
        <dbReference type="SAM" id="SignalP"/>
    </source>
</evidence>
<accession>A0AAV2S3X8</accession>
<sequence length="214" mass="23872">MALTKALPHCALALSLILAMLTHGTRGQLGDKRVPLDLPRQEGHVQHRNSSQNNYKQTGLVITDSESNGIDYFEAEYSEDYEDEREVILRPVDATFQGCRDQADDATYSGFINLTQIADLQNLTSKPEACHEYCLKYSPFSMFISLLEPQTNSAPSKSVDFCGCHKDMDLSQLVPCNENYKIYCGPLNVDCRSSATTLQQFTLIVPLILALLLT</sequence>
<evidence type="ECO:0000313" key="2">
    <source>
        <dbReference type="EMBL" id="CAL4152715.1"/>
    </source>
</evidence>
<dbReference type="AlphaFoldDB" id="A0AAV2S3X8"/>
<feature type="chain" id="PRO_5043573282" evidence="1">
    <location>
        <begin position="28"/>
        <end position="214"/>
    </location>
</feature>
<name>A0AAV2S3X8_MEGNR</name>
<dbReference type="EMBL" id="CAXKWB010039196">
    <property type="protein sequence ID" value="CAL4152715.1"/>
    <property type="molecule type" value="Genomic_DNA"/>
</dbReference>
<protein>
    <submittedName>
        <fullName evidence="2">Uncharacterized protein</fullName>
    </submittedName>
</protein>
<proteinExistence type="predicted"/>
<keyword evidence="1" id="KW-0732">Signal</keyword>
<evidence type="ECO:0000313" key="3">
    <source>
        <dbReference type="Proteomes" id="UP001497623"/>
    </source>
</evidence>
<keyword evidence="3" id="KW-1185">Reference proteome</keyword>
<comment type="caution">
    <text evidence="2">The sequence shown here is derived from an EMBL/GenBank/DDBJ whole genome shotgun (WGS) entry which is preliminary data.</text>
</comment>